<comment type="catalytic activity">
    <reaction evidence="7">
        <text>L-aspartate + L-glutamine + ATP + H2O = L-asparagine + L-glutamate + AMP + diphosphate + H(+)</text>
        <dbReference type="Rhea" id="RHEA:12228"/>
        <dbReference type="ChEBI" id="CHEBI:15377"/>
        <dbReference type="ChEBI" id="CHEBI:15378"/>
        <dbReference type="ChEBI" id="CHEBI:29985"/>
        <dbReference type="ChEBI" id="CHEBI:29991"/>
        <dbReference type="ChEBI" id="CHEBI:30616"/>
        <dbReference type="ChEBI" id="CHEBI:33019"/>
        <dbReference type="ChEBI" id="CHEBI:58048"/>
        <dbReference type="ChEBI" id="CHEBI:58359"/>
        <dbReference type="ChEBI" id="CHEBI:456215"/>
        <dbReference type="EC" id="6.3.5.4"/>
    </reaction>
</comment>
<keyword evidence="12" id="KW-1185">Reference proteome</keyword>
<dbReference type="SUPFAM" id="SSF56235">
    <property type="entry name" value="N-terminal nucleophile aminohydrolases (Ntn hydrolases)"/>
    <property type="match status" value="1"/>
</dbReference>
<evidence type="ECO:0000313" key="12">
    <source>
        <dbReference type="Proteomes" id="UP000243063"/>
    </source>
</evidence>
<keyword evidence="8" id="KW-0061">Asparagine biosynthesis</keyword>
<dbReference type="InterPro" id="IPR001962">
    <property type="entry name" value="Asn_synthase"/>
</dbReference>
<dbReference type="PIRSF" id="PIRSF001589">
    <property type="entry name" value="Asn_synthetase_glu-h"/>
    <property type="match status" value="1"/>
</dbReference>
<dbReference type="Pfam" id="PF13537">
    <property type="entry name" value="GATase_7"/>
    <property type="match status" value="1"/>
</dbReference>
<dbReference type="InterPro" id="IPR029055">
    <property type="entry name" value="Ntn_hydrolases_N"/>
</dbReference>
<accession>A0A1H2E6U2</accession>
<dbReference type="PANTHER" id="PTHR43284:SF1">
    <property type="entry name" value="ASPARAGINE SYNTHETASE"/>
    <property type="match status" value="1"/>
</dbReference>
<dbReference type="OrthoDB" id="9763290at2"/>
<dbReference type="AlphaFoldDB" id="A0A1H2E6U2"/>
<gene>
    <name evidence="11" type="ORF">SAMN05216580_0357</name>
</gene>
<evidence type="ECO:0000313" key="11">
    <source>
        <dbReference type="EMBL" id="SDT90906.1"/>
    </source>
</evidence>
<feature type="binding site" evidence="9">
    <location>
        <position position="104"/>
    </location>
    <ligand>
        <name>L-glutamine</name>
        <dbReference type="ChEBI" id="CHEBI:58359"/>
    </ligand>
</feature>
<evidence type="ECO:0000256" key="7">
    <source>
        <dbReference type="ARBA" id="ARBA00048741"/>
    </source>
</evidence>
<dbReference type="InterPro" id="IPR006426">
    <property type="entry name" value="Asn_synth_AEB"/>
</dbReference>
<dbReference type="SUPFAM" id="SSF52402">
    <property type="entry name" value="Adenine nucleotide alpha hydrolases-like"/>
    <property type="match status" value="1"/>
</dbReference>
<comment type="pathway">
    <text evidence="1">Amino-acid biosynthesis; L-asparagine biosynthesis; L-asparagine from L-aspartate (L-Gln route): step 1/1.</text>
</comment>
<dbReference type="InterPro" id="IPR051786">
    <property type="entry name" value="ASN_synthetase/amidase"/>
</dbReference>
<dbReference type="GO" id="GO:0006529">
    <property type="term" value="P:asparagine biosynthetic process"/>
    <property type="evidence" value="ECO:0007669"/>
    <property type="project" value="UniProtKB-KW"/>
</dbReference>
<dbReference type="InterPro" id="IPR014729">
    <property type="entry name" value="Rossmann-like_a/b/a_fold"/>
</dbReference>
<dbReference type="STRING" id="1245526.SAMN05216580_0357"/>
<dbReference type="GO" id="GO:0004066">
    <property type="term" value="F:asparagine synthase (glutamine-hydrolyzing) activity"/>
    <property type="evidence" value="ECO:0007669"/>
    <property type="project" value="UniProtKB-EC"/>
</dbReference>
<keyword evidence="8" id="KW-0028">Amino-acid biosynthesis</keyword>
<dbReference type="PANTHER" id="PTHR43284">
    <property type="entry name" value="ASPARAGINE SYNTHETASE (GLUTAMINE-HYDROLYZING)"/>
    <property type="match status" value="1"/>
</dbReference>
<evidence type="ECO:0000256" key="9">
    <source>
        <dbReference type="PIRSR" id="PIRSR001589-2"/>
    </source>
</evidence>
<evidence type="ECO:0000256" key="6">
    <source>
        <dbReference type="ARBA" id="ARBA00022962"/>
    </source>
</evidence>
<name>A0A1H2E6U2_9GAMM</name>
<keyword evidence="4 9" id="KW-0547">Nucleotide-binding</keyword>
<feature type="active site" description="For GATase activity" evidence="8">
    <location>
        <position position="2"/>
    </location>
</feature>
<dbReference type="Gene3D" id="3.60.20.10">
    <property type="entry name" value="Glutamine Phosphoribosylpyrophosphate, subunit 1, domain 1"/>
    <property type="match status" value="1"/>
</dbReference>
<dbReference type="RefSeq" id="WP_090211671.1">
    <property type="nucleotide sequence ID" value="NZ_LT629780.1"/>
</dbReference>
<evidence type="ECO:0000256" key="4">
    <source>
        <dbReference type="ARBA" id="ARBA00022741"/>
    </source>
</evidence>
<comment type="similarity">
    <text evidence="2">Belongs to the asparagine synthetase family.</text>
</comment>
<reference evidence="12" key="1">
    <citation type="submission" date="2016-10" db="EMBL/GenBank/DDBJ databases">
        <authorList>
            <person name="Varghese N."/>
            <person name="Submissions S."/>
        </authorList>
    </citation>
    <scope>NUCLEOTIDE SEQUENCE [LARGE SCALE GENOMIC DNA]</scope>
    <source>
        <strain evidence="12">CCTCC 2012022</strain>
    </source>
</reference>
<dbReference type="CDD" id="cd01991">
    <property type="entry name" value="Asn_synthase_B_C"/>
    <property type="match status" value="1"/>
</dbReference>
<sequence>MCGITGGFWQSAPADLDLRARSALAAMRLRGPDHNGFDQFSVAAGTLVLGHTRLAIIDLSQGAQQPMYSADQRYVLIFNGEIYNYLELRAELEAFGRRFNTRSDTEVLLAAWAHWGKAALPRLKGMFAFVIFDRQQNSLTCVRDAFGIKPFFYALDEQSFVFGSELPAVRALRRQRAALNWQRAYDYLVHGEYDFGNESFIEGIVSLMPGQLMSVDLATLKLSVPETWWEPSVAPASSISFASASEQLREMFLDSVRLHMRSDVPVGAALSGGIDSSAIVCAMRHLEPDADIHTFSYIARGSVVSEENWVDKINAHVGARAHKVVVSGDELAADLEDLITAQGEPFGSTSIYAQYRVFKKAKEQGITVTLEGQGADENQGGYSGYAGQRIRSLLDNGHYSKAWSFLNQWSRWPGRSRLEGLKRVVGEYSEGRLHDLLRGLNGMDNCPAWIRPGPLRESGVNLGFPKHAPQQSLPGRRMMSTLATSLNTRGLLGLLRHGDRNSMRFSVESRVPFLITDLSDFMLSLPEEYLVSPGGETKHLLRSALRGIVPAEVLDRRDKIGFATPEQQWLMGMADTLRPWLEEDLGLPFLDQTKLLEHFDTVVTGRRAYTWQVWRWVNFARWYGSLR</sequence>
<dbReference type="GO" id="GO:0005524">
    <property type="term" value="F:ATP binding"/>
    <property type="evidence" value="ECO:0007669"/>
    <property type="project" value="UniProtKB-KW"/>
</dbReference>
<dbReference type="Gene3D" id="3.40.50.620">
    <property type="entry name" value="HUPs"/>
    <property type="match status" value="1"/>
</dbReference>
<evidence type="ECO:0000256" key="2">
    <source>
        <dbReference type="ARBA" id="ARBA00005752"/>
    </source>
</evidence>
<keyword evidence="5 9" id="KW-0067">ATP-binding</keyword>
<dbReference type="NCBIfam" id="TIGR01536">
    <property type="entry name" value="asn_synth_AEB"/>
    <property type="match status" value="1"/>
</dbReference>
<dbReference type="InterPro" id="IPR033738">
    <property type="entry name" value="AsnB_N"/>
</dbReference>
<dbReference type="Proteomes" id="UP000243063">
    <property type="component" value="Chromosome I"/>
</dbReference>
<protein>
    <recommendedName>
        <fullName evidence="3">asparagine synthase (glutamine-hydrolyzing)</fullName>
        <ecNumber evidence="3">6.3.5.4</ecNumber>
    </recommendedName>
</protein>
<dbReference type="InterPro" id="IPR017932">
    <property type="entry name" value="GATase_2_dom"/>
</dbReference>
<proteinExistence type="inferred from homology"/>
<dbReference type="PROSITE" id="PS51278">
    <property type="entry name" value="GATASE_TYPE_2"/>
    <property type="match status" value="1"/>
</dbReference>
<feature type="domain" description="Glutamine amidotransferase type-2" evidence="10">
    <location>
        <begin position="2"/>
        <end position="218"/>
    </location>
</feature>
<evidence type="ECO:0000259" key="10">
    <source>
        <dbReference type="PROSITE" id="PS51278"/>
    </source>
</evidence>
<evidence type="ECO:0000256" key="5">
    <source>
        <dbReference type="ARBA" id="ARBA00022840"/>
    </source>
</evidence>
<keyword evidence="6 8" id="KW-0315">Glutamine amidotransferase</keyword>
<dbReference type="EMBL" id="LT629780">
    <property type="protein sequence ID" value="SDT90906.1"/>
    <property type="molecule type" value="Genomic_DNA"/>
</dbReference>
<evidence type="ECO:0000256" key="3">
    <source>
        <dbReference type="ARBA" id="ARBA00012737"/>
    </source>
</evidence>
<dbReference type="Pfam" id="PF00733">
    <property type="entry name" value="Asn_synthase"/>
    <property type="match status" value="1"/>
</dbReference>
<dbReference type="CDD" id="cd00712">
    <property type="entry name" value="AsnB"/>
    <property type="match status" value="1"/>
</dbReference>
<evidence type="ECO:0000256" key="8">
    <source>
        <dbReference type="PIRSR" id="PIRSR001589-1"/>
    </source>
</evidence>
<evidence type="ECO:0000256" key="1">
    <source>
        <dbReference type="ARBA" id="ARBA00005187"/>
    </source>
</evidence>
<organism evidence="11 12">
    <name type="scientific">Geopseudomonas guangdongensis</name>
    <dbReference type="NCBI Taxonomy" id="1245526"/>
    <lineage>
        <taxon>Bacteria</taxon>
        <taxon>Pseudomonadati</taxon>
        <taxon>Pseudomonadota</taxon>
        <taxon>Gammaproteobacteria</taxon>
        <taxon>Pseudomonadales</taxon>
        <taxon>Pseudomonadaceae</taxon>
        <taxon>Geopseudomonas</taxon>
    </lineage>
</organism>
<dbReference type="EC" id="6.3.5.4" evidence="3"/>